<reference evidence="2 3" key="1">
    <citation type="journal article" date="2019" name="Environ. Microbiol.">
        <title>At the nexus of three kingdoms: the genome of the mycorrhizal fungus Gigaspora margarita provides insights into plant, endobacterial and fungal interactions.</title>
        <authorList>
            <person name="Venice F."/>
            <person name="Ghignone S."/>
            <person name="Salvioli di Fossalunga A."/>
            <person name="Amselem J."/>
            <person name="Novero M."/>
            <person name="Xianan X."/>
            <person name="Sedzielewska Toro K."/>
            <person name="Morin E."/>
            <person name="Lipzen A."/>
            <person name="Grigoriev I.V."/>
            <person name="Henrissat B."/>
            <person name="Martin F.M."/>
            <person name="Bonfante P."/>
        </authorList>
    </citation>
    <scope>NUCLEOTIDE SEQUENCE [LARGE SCALE GENOMIC DNA]</scope>
    <source>
        <strain evidence="2 3">BEG34</strain>
    </source>
</reference>
<dbReference type="CDD" id="cd09917">
    <property type="entry name" value="F-box_SF"/>
    <property type="match status" value="1"/>
</dbReference>
<accession>A0A8H3XJN5</accession>
<dbReference type="Proteomes" id="UP000439903">
    <property type="component" value="Unassembled WGS sequence"/>
</dbReference>
<dbReference type="SUPFAM" id="SSF81383">
    <property type="entry name" value="F-box domain"/>
    <property type="match status" value="1"/>
</dbReference>
<feature type="domain" description="F-box" evidence="1">
    <location>
        <begin position="33"/>
        <end position="84"/>
    </location>
</feature>
<dbReference type="Gene3D" id="1.20.1280.50">
    <property type="match status" value="1"/>
</dbReference>
<dbReference type="SMART" id="SM00256">
    <property type="entry name" value="FBOX"/>
    <property type="match status" value="1"/>
</dbReference>
<evidence type="ECO:0000259" key="1">
    <source>
        <dbReference type="PROSITE" id="PS50181"/>
    </source>
</evidence>
<keyword evidence="3" id="KW-1185">Reference proteome</keyword>
<gene>
    <name evidence="2" type="ORF">F8M41_025764</name>
</gene>
<protein>
    <submittedName>
        <fullName evidence="2">F-box domain contaning protein</fullName>
    </submittedName>
</protein>
<dbReference type="Pfam" id="PF12937">
    <property type="entry name" value="F-box-like"/>
    <property type="match status" value="1"/>
</dbReference>
<sequence>MMGGKLYGPTTFQQRKNHTINTTIHSTPPSTNSLITTIIPPELYIKICEHLTPDDLFSLSQVSKYFRNLLCSTSTATQAIWRNSRLRYLIYPRCQTPPDGMDERQYVLITNLAIRCQFCFHPRKQSQIYWAFRVRCCIDCFHQRTVSEYRLINHYNIPKDSLCGLAYTAPCNYKIYWKDDIREAQENYMAALESNNLAEYIKKQTIKLNKQLEQIELQEWEFKNEMARWNYQNTLLFDEIKLRSSCIAEETAMEMGLDIEKLQDWGIYWYPIGNVCRTLTEDDWIDWRREVETECSRIKRKSQKWFHRFSMKSTIY</sequence>
<dbReference type="AlphaFoldDB" id="A0A8H3XJN5"/>
<proteinExistence type="predicted"/>
<dbReference type="PROSITE" id="PS50181">
    <property type="entry name" value="FBOX"/>
    <property type="match status" value="1"/>
</dbReference>
<dbReference type="OrthoDB" id="2322499at2759"/>
<organism evidence="2 3">
    <name type="scientific">Gigaspora margarita</name>
    <dbReference type="NCBI Taxonomy" id="4874"/>
    <lineage>
        <taxon>Eukaryota</taxon>
        <taxon>Fungi</taxon>
        <taxon>Fungi incertae sedis</taxon>
        <taxon>Mucoromycota</taxon>
        <taxon>Glomeromycotina</taxon>
        <taxon>Glomeromycetes</taxon>
        <taxon>Diversisporales</taxon>
        <taxon>Gigasporaceae</taxon>
        <taxon>Gigaspora</taxon>
    </lineage>
</organism>
<evidence type="ECO:0000313" key="3">
    <source>
        <dbReference type="Proteomes" id="UP000439903"/>
    </source>
</evidence>
<dbReference type="InterPro" id="IPR001810">
    <property type="entry name" value="F-box_dom"/>
</dbReference>
<dbReference type="InterPro" id="IPR036047">
    <property type="entry name" value="F-box-like_dom_sf"/>
</dbReference>
<comment type="caution">
    <text evidence="2">The sequence shown here is derived from an EMBL/GenBank/DDBJ whole genome shotgun (WGS) entry which is preliminary data.</text>
</comment>
<evidence type="ECO:0000313" key="2">
    <source>
        <dbReference type="EMBL" id="KAF0468760.1"/>
    </source>
</evidence>
<name>A0A8H3XJN5_GIGMA</name>
<dbReference type="EMBL" id="WTPW01000936">
    <property type="protein sequence ID" value="KAF0468760.1"/>
    <property type="molecule type" value="Genomic_DNA"/>
</dbReference>